<dbReference type="InterPro" id="IPR001802">
    <property type="entry name" value="MerP/CopZ"/>
</dbReference>
<dbReference type="PRINTS" id="PR00946">
    <property type="entry name" value="HGSCAVENGER"/>
</dbReference>
<keyword evidence="4" id="KW-1185">Reference proteome</keyword>
<organism evidence="3 4">
    <name type="scientific">Pseudorhizobium flavum</name>
    <dbReference type="NCBI Taxonomy" id="1335061"/>
    <lineage>
        <taxon>Bacteria</taxon>
        <taxon>Pseudomonadati</taxon>
        <taxon>Pseudomonadota</taxon>
        <taxon>Alphaproteobacteria</taxon>
        <taxon>Hyphomicrobiales</taxon>
        <taxon>Rhizobiaceae</taxon>
        <taxon>Rhizobium/Agrobacterium group</taxon>
        <taxon>Pseudorhizobium</taxon>
    </lineage>
</organism>
<accession>A0A7W9Z2Q9</accession>
<dbReference type="AlphaFoldDB" id="A0A7W9Z2Q9"/>
<dbReference type="Pfam" id="PF00403">
    <property type="entry name" value="HMA"/>
    <property type="match status" value="1"/>
</dbReference>
<evidence type="ECO:0000313" key="3">
    <source>
        <dbReference type="EMBL" id="MBB6182459.1"/>
    </source>
</evidence>
<gene>
    <name evidence="3" type="ORF">HNQ75_004448</name>
</gene>
<dbReference type="Gene3D" id="3.30.70.100">
    <property type="match status" value="1"/>
</dbReference>
<dbReference type="Proteomes" id="UP000535501">
    <property type="component" value="Unassembled WGS sequence"/>
</dbReference>
<dbReference type="InterPro" id="IPR036163">
    <property type="entry name" value="HMA_dom_sf"/>
</dbReference>
<feature type="chain" id="PRO_5031524370" evidence="1">
    <location>
        <begin position="22"/>
        <end position="95"/>
    </location>
</feature>
<protein>
    <submittedName>
        <fullName evidence="3">Mercuric ion binding protein</fullName>
    </submittedName>
</protein>
<evidence type="ECO:0000256" key="1">
    <source>
        <dbReference type="SAM" id="SignalP"/>
    </source>
</evidence>
<name>A0A7W9Z2Q9_9HYPH</name>
<comment type="caution">
    <text evidence="3">The sequence shown here is derived from an EMBL/GenBank/DDBJ whole genome shotgun (WGS) entry which is preliminary data.</text>
</comment>
<feature type="signal peptide" evidence="1">
    <location>
        <begin position="1"/>
        <end position="21"/>
    </location>
</feature>
<keyword evidence="1" id="KW-0732">Signal</keyword>
<dbReference type="SUPFAM" id="SSF55008">
    <property type="entry name" value="HMA, heavy metal-associated domain"/>
    <property type="match status" value="1"/>
</dbReference>
<proteinExistence type="predicted"/>
<dbReference type="InterPro" id="IPR006121">
    <property type="entry name" value="HMA_dom"/>
</dbReference>
<evidence type="ECO:0000313" key="4">
    <source>
        <dbReference type="Proteomes" id="UP000535501"/>
    </source>
</evidence>
<dbReference type="GO" id="GO:0046872">
    <property type="term" value="F:metal ion binding"/>
    <property type="evidence" value="ECO:0007669"/>
    <property type="project" value="InterPro"/>
</dbReference>
<reference evidence="3 4" key="1">
    <citation type="submission" date="2020-08" db="EMBL/GenBank/DDBJ databases">
        <title>Genomic Encyclopedia of Type Strains, Phase IV (KMG-IV): sequencing the most valuable type-strain genomes for metagenomic binning, comparative biology and taxonomic classification.</title>
        <authorList>
            <person name="Goeker M."/>
        </authorList>
    </citation>
    <scope>NUCLEOTIDE SEQUENCE [LARGE SCALE GENOMIC DNA]</scope>
    <source>
        <strain evidence="3 4">DSM 102134</strain>
    </source>
</reference>
<feature type="domain" description="HMA" evidence="2">
    <location>
        <begin position="24"/>
        <end position="92"/>
    </location>
</feature>
<dbReference type="EMBL" id="JACHEJ010000033">
    <property type="protein sequence ID" value="MBB6182459.1"/>
    <property type="molecule type" value="Genomic_DNA"/>
</dbReference>
<dbReference type="PROSITE" id="PS50846">
    <property type="entry name" value="HMA_2"/>
    <property type="match status" value="1"/>
</dbReference>
<dbReference type="CDD" id="cd00371">
    <property type="entry name" value="HMA"/>
    <property type="match status" value="1"/>
</dbReference>
<dbReference type="RefSeq" id="WP_077548684.1">
    <property type="nucleotide sequence ID" value="NZ_CANLQM010000015.1"/>
</dbReference>
<sequence>MKTLHLIALTASLLASGAAFAAEQTVTLNVANATCELCGPIVKRALSNVSGVLAVDVSEATDGAIAKVRFDDGKTNVAALITATTNAGYPSKVSQ</sequence>
<evidence type="ECO:0000259" key="2">
    <source>
        <dbReference type="PROSITE" id="PS50846"/>
    </source>
</evidence>